<protein>
    <submittedName>
        <fullName evidence="1">Prepilin peptidase</fullName>
    </submittedName>
</protein>
<evidence type="ECO:0000313" key="1">
    <source>
        <dbReference type="EMBL" id="PKF23688.1"/>
    </source>
</evidence>
<sequence>MSDWMGSKITLGFASVVIGMLAGRVCTWGACCLPALLERQWQRDARELLGLDSEKHSDLQAARTPSRVIRAAQVSCAALSLVVTMHFGPTMQAFCALLFTWSLLTLSLIDSEHHLLPDSLVIPGLWTGLVLNSFGLFIALQDALWGCVVGFGSVWSVSQITGLITGRESIGRGDIKLFALMGAWGGLQLLGWTLVCSLLGAALASLFLMLLGKLSTDTKIPFGPFISAAGWSGFLILIH</sequence>
<evidence type="ECO:0000313" key="2">
    <source>
        <dbReference type="Proteomes" id="UP000236285"/>
    </source>
</evidence>
<organism evidence="1 2">
    <name type="scientific">Pseudomonas hunanensis</name>
    <dbReference type="NCBI Taxonomy" id="1247546"/>
    <lineage>
        <taxon>Bacteria</taxon>
        <taxon>Pseudomonadati</taxon>
        <taxon>Pseudomonadota</taxon>
        <taxon>Gammaproteobacteria</taxon>
        <taxon>Pseudomonadales</taxon>
        <taxon>Pseudomonadaceae</taxon>
        <taxon>Pseudomonas</taxon>
    </lineage>
</organism>
<reference evidence="1" key="1">
    <citation type="submission" date="2017-12" db="EMBL/GenBank/DDBJ databases">
        <title>High quality draft genome sequence of Pseudomonas hunanensis P11 isolated from the high-arsenic soil.</title>
        <authorList>
            <person name="Pan J."/>
        </authorList>
    </citation>
    <scope>NUCLEOTIDE SEQUENCE</scope>
    <source>
        <strain evidence="1">P11</strain>
    </source>
</reference>
<gene>
    <name evidence="1" type="ORF">CW309_26090</name>
</gene>
<name>A0ACC9MXG8_9PSED</name>
<dbReference type="EMBL" id="PISL01000042">
    <property type="protein sequence ID" value="PKF23688.1"/>
    <property type="molecule type" value="Genomic_DNA"/>
</dbReference>
<proteinExistence type="predicted"/>
<comment type="caution">
    <text evidence="1">The sequence shown here is derived from an EMBL/GenBank/DDBJ whole genome shotgun (WGS) entry which is preliminary data.</text>
</comment>
<dbReference type="Proteomes" id="UP000236285">
    <property type="component" value="Unassembled WGS sequence"/>
</dbReference>
<accession>A0ACC9MXG8</accession>
<keyword evidence="2" id="KW-1185">Reference proteome</keyword>